<evidence type="ECO:0000313" key="8">
    <source>
        <dbReference type="EMBL" id="ERL88813.1"/>
    </source>
</evidence>
<feature type="transmembrane region" description="Helical" evidence="7">
    <location>
        <begin position="154"/>
        <end position="172"/>
    </location>
</feature>
<feature type="transmembrane region" description="Helical" evidence="7">
    <location>
        <begin position="6"/>
        <end position="25"/>
    </location>
</feature>
<dbReference type="InterPro" id="IPR006876">
    <property type="entry name" value="LMBR1-like_membr_prot"/>
</dbReference>
<reference evidence="8 9" key="1">
    <citation type="journal article" date="2013" name="Genome Biol.">
        <title>Draft genome of the mountain pine beetle, Dendroctonus ponderosae Hopkins, a major forest pest.</title>
        <authorList>
            <person name="Keeling C.I."/>
            <person name="Yuen M.M."/>
            <person name="Liao N.Y."/>
            <person name="Docking T.R."/>
            <person name="Chan S.K."/>
            <person name="Taylor G.A."/>
            <person name="Palmquist D.L."/>
            <person name="Jackman S.D."/>
            <person name="Nguyen A."/>
            <person name="Li M."/>
            <person name="Henderson H."/>
            <person name="Janes J.K."/>
            <person name="Zhao Y."/>
            <person name="Pandoh P."/>
            <person name="Moore R."/>
            <person name="Sperling F.A."/>
            <person name="Huber D.P."/>
            <person name="Birol I."/>
            <person name="Jones S.J."/>
            <person name="Bohlmann J."/>
        </authorList>
    </citation>
    <scope>NUCLEOTIDE SEQUENCE</scope>
</reference>
<feature type="transmembrane region" description="Helical" evidence="7">
    <location>
        <begin position="441"/>
        <end position="464"/>
    </location>
</feature>
<comment type="subcellular location">
    <subcellularLocation>
        <location evidence="1">Membrane</location>
        <topology evidence="1">Multi-pass membrane protein</topology>
    </subcellularLocation>
</comment>
<evidence type="ECO:0008006" key="10">
    <source>
        <dbReference type="Google" id="ProtNLM"/>
    </source>
</evidence>
<keyword evidence="5 7" id="KW-0472">Membrane</keyword>
<dbReference type="GO" id="GO:0016020">
    <property type="term" value="C:membrane"/>
    <property type="evidence" value="ECO:0007669"/>
    <property type="project" value="UniProtKB-SubCell"/>
</dbReference>
<proteinExistence type="inferred from homology"/>
<evidence type="ECO:0000256" key="3">
    <source>
        <dbReference type="ARBA" id="ARBA00022692"/>
    </source>
</evidence>
<dbReference type="Proteomes" id="UP000030742">
    <property type="component" value="Unassembled WGS sequence"/>
</dbReference>
<accession>U4U8Y8</accession>
<feature type="transmembrane region" description="Helical" evidence="7">
    <location>
        <begin position="540"/>
        <end position="559"/>
    </location>
</feature>
<feature type="region of interest" description="Disordered" evidence="6">
    <location>
        <begin position="592"/>
        <end position="616"/>
    </location>
</feature>
<dbReference type="EMBL" id="KB632100">
    <property type="protein sequence ID" value="ERL88813.1"/>
    <property type="molecule type" value="Genomic_DNA"/>
</dbReference>
<evidence type="ECO:0000256" key="6">
    <source>
        <dbReference type="SAM" id="MobiDB-lite"/>
    </source>
</evidence>
<sequence>MGYASLILKILLSFFISASVLYRYGNWFRHRIFVTLTVLLAWFCSFLIIFALPLDIISVTAVRRIDHPIFYKFPCVYRQQNRTETYIRANNSEDDSTFPWGILPERVFVNLWRTVYWSTQFLTWMIMPMMQSYIKAGDFTVKGKLKSALVDNAIYYGSYLLICGILLIYLALKPGIDLDWYYGRLLIKIHIALGFRGKLKAIASSASNTWGLFLLVLLLGYSLVEAPRNFWNNSNASLKLTQYYFKASKLSSDKCEAEETVDDVLESLQAIATVIRPGHYLHGPLETILQKVPVELKDRMTRRQLPEDVTHDLPTEKSLIRLHRQTIKSLQVLQRTETQWNVLLDKIFECEDTLKNQVSMDRRFKRTFQKESSWSNRYLSVPVLEWYWKCLVAPVCWKLIGIVTCIMSVTIIWSEVTFFCVSPPLSLFAVIVNAAKASYDYFMIEVLSTFIILYLSFCAYSTILKIKLLNLYYLAPHHQTNEHSLIFSGMMFSRLTPALCLNFLGLIHMDSHVIHSQIDETSYTQIMGHMDVIGIISHGFNLYFPMAILVFCLATYFNLGSRCLSLLGFHQFVGDEEITTDLVQEGRELITREKRKRQRAEESSNRRKEYQDRFPTNGRFRTSNAADLARPTDQFEGSRIRDSYNMETYNRTTYTSDEINTRFPPAEDDIDERFGASTGFGRNLDTRFADGYQADNSRVEGAPPRAFFNKVSQHALWAVVRFNWASHVYRTLYI</sequence>
<evidence type="ECO:0000313" key="9">
    <source>
        <dbReference type="Proteomes" id="UP000030742"/>
    </source>
</evidence>
<feature type="non-terminal residue" evidence="8">
    <location>
        <position position="734"/>
    </location>
</feature>
<protein>
    <recommendedName>
        <fullName evidence="10">LMBR1 domain-containing protein 2 homolog</fullName>
    </recommendedName>
</protein>
<feature type="transmembrane region" description="Helical" evidence="7">
    <location>
        <begin position="32"/>
        <end position="54"/>
    </location>
</feature>
<evidence type="ECO:0000256" key="2">
    <source>
        <dbReference type="ARBA" id="ARBA00010487"/>
    </source>
</evidence>
<dbReference type="Pfam" id="PF04791">
    <property type="entry name" value="LMBR1"/>
    <property type="match status" value="1"/>
</dbReference>
<keyword evidence="3 7" id="KW-0812">Transmembrane</keyword>
<evidence type="ECO:0000256" key="4">
    <source>
        <dbReference type="ARBA" id="ARBA00022989"/>
    </source>
</evidence>
<comment type="similarity">
    <text evidence="2">Belongs to the LIMR family.</text>
</comment>
<dbReference type="PANTHER" id="PTHR21355">
    <property type="entry name" value="G-PROTEIN COUPLED RECEPTOR-ASSOCIATED PROTEIN LMBRD2"/>
    <property type="match status" value="1"/>
</dbReference>
<gene>
    <name evidence="8" type="ORF">D910_06195</name>
</gene>
<dbReference type="STRING" id="77166.U4U8Y8"/>
<feature type="transmembrane region" description="Helical" evidence="7">
    <location>
        <begin position="416"/>
        <end position="435"/>
    </location>
</feature>
<dbReference type="AlphaFoldDB" id="U4U8Y8"/>
<feature type="transmembrane region" description="Helical" evidence="7">
    <location>
        <begin position="207"/>
        <end position="224"/>
    </location>
</feature>
<dbReference type="OrthoDB" id="203099at2759"/>
<dbReference type="PANTHER" id="PTHR21355:SF0">
    <property type="entry name" value="G-PROTEIN COUPLED RECEPTOR-ASSOCIATED PROTEIN LMBRD2"/>
    <property type="match status" value="1"/>
</dbReference>
<organism evidence="8 9">
    <name type="scientific">Dendroctonus ponderosae</name>
    <name type="common">Mountain pine beetle</name>
    <dbReference type="NCBI Taxonomy" id="77166"/>
    <lineage>
        <taxon>Eukaryota</taxon>
        <taxon>Metazoa</taxon>
        <taxon>Ecdysozoa</taxon>
        <taxon>Arthropoda</taxon>
        <taxon>Hexapoda</taxon>
        <taxon>Insecta</taxon>
        <taxon>Pterygota</taxon>
        <taxon>Neoptera</taxon>
        <taxon>Endopterygota</taxon>
        <taxon>Coleoptera</taxon>
        <taxon>Polyphaga</taxon>
        <taxon>Cucujiformia</taxon>
        <taxon>Curculionidae</taxon>
        <taxon>Scolytinae</taxon>
        <taxon>Dendroctonus</taxon>
    </lineage>
</organism>
<keyword evidence="4 7" id="KW-1133">Transmembrane helix</keyword>
<evidence type="ECO:0000256" key="5">
    <source>
        <dbReference type="ARBA" id="ARBA00023136"/>
    </source>
</evidence>
<evidence type="ECO:0000256" key="1">
    <source>
        <dbReference type="ARBA" id="ARBA00004141"/>
    </source>
</evidence>
<dbReference type="InterPro" id="IPR051584">
    <property type="entry name" value="GPCR-associated_LMBR1"/>
</dbReference>
<feature type="transmembrane region" description="Helical" evidence="7">
    <location>
        <begin position="485"/>
        <end position="507"/>
    </location>
</feature>
<name>U4U8Y8_DENPD</name>
<evidence type="ECO:0000256" key="7">
    <source>
        <dbReference type="SAM" id="Phobius"/>
    </source>
</evidence>
<feature type="compositionally biased region" description="Basic and acidic residues" evidence="6">
    <location>
        <begin position="599"/>
        <end position="612"/>
    </location>
</feature>